<dbReference type="InterPro" id="IPR052900">
    <property type="entry name" value="Phospholipid_Metab_Enz"/>
</dbReference>
<protein>
    <submittedName>
        <fullName evidence="4">Phosphodiesterase</fullName>
    </submittedName>
</protein>
<reference evidence="4" key="1">
    <citation type="submission" date="2020-06" db="EMBL/GenBank/DDBJ databases">
        <authorList>
            <consortium name="Plant Systems Biology data submission"/>
        </authorList>
    </citation>
    <scope>NUCLEOTIDE SEQUENCE</scope>
    <source>
        <strain evidence="4">D6</strain>
    </source>
</reference>
<dbReference type="GO" id="GO:0003993">
    <property type="term" value="F:acid phosphatase activity"/>
    <property type="evidence" value="ECO:0007669"/>
    <property type="project" value="InterPro"/>
</dbReference>
<dbReference type="SUPFAM" id="SSF56300">
    <property type="entry name" value="Metallo-dependent phosphatases"/>
    <property type="match status" value="1"/>
</dbReference>
<dbReference type="PANTHER" id="PTHR43606:SF2">
    <property type="entry name" value="ALKALINE PHOSPHATASE FAMILY PROTEIN (AFU_ORTHOLOGUE AFUA_5G03860)"/>
    <property type="match status" value="1"/>
</dbReference>
<gene>
    <name evidence="4" type="ORF">SEMRO_402_G135500.1</name>
</gene>
<dbReference type="InterPro" id="IPR008963">
    <property type="entry name" value="Purple_acid_Pase-like_N"/>
</dbReference>
<dbReference type="AlphaFoldDB" id="A0A9N8DVX5"/>
<dbReference type="InterPro" id="IPR018946">
    <property type="entry name" value="PhoD-like_MPP"/>
</dbReference>
<feature type="chain" id="PRO_5040500554" evidence="2">
    <location>
        <begin position="23"/>
        <end position="473"/>
    </location>
</feature>
<dbReference type="Gene3D" id="2.60.40.380">
    <property type="entry name" value="Purple acid phosphatase-like, N-terminal"/>
    <property type="match status" value="1"/>
</dbReference>
<proteinExistence type="predicted"/>
<dbReference type="InterPro" id="IPR038607">
    <property type="entry name" value="PhoD-like_sf"/>
</dbReference>
<sequence length="473" mass="52587">MVRKCVLMATLVAVMQMILVSAQPALPNGVVLGAVGGVTRTSAVIGFRTQSASRVQVVYHVCNNNRQFNTNSPSLQVSGQTVTTRNNDDLTGSIQLNNLTPDTRYCYRIRVDGAIQNVPDVYEQMFKTFPSYSTSFEFSVFSDCSNNGEHDSPARAYVAGGHIGNYDPLFALQIGDFDHTDPMSIQASREMHRRVRDTRYQAGAQFTAHIMTKMALYHIWDDHDYCDNDSDRFCVNKEGATKAFREYFPGYPYANPQNGLWYSFRAGPAELFVVDTRSRRDPGAWPDIAGKSMLDGGNSIADDQITWLLNGLRSSSATWKIIVSSTGANQYARIMTTQDNWTAYRTEAARIRQFIETNNLRNIVMISGDIHTGGGIDDGRNSLWGIPEVTVPHTNLQTGWNIQHVGTWSHGVVSGDNSQRRGEGFVSVAVSTRALRIRVCDRDGQAKLTMTLNARGNVRRRSHGSEGLDEVFP</sequence>
<dbReference type="InterPro" id="IPR029052">
    <property type="entry name" value="Metallo-depent_PP-like"/>
</dbReference>
<dbReference type="Gene3D" id="3.60.21.70">
    <property type="entry name" value="PhoD-like phosphatase"/>
    <property type="match status" value="1"/>
</dbReference>
<evidence type="ECO:0000313" key="5">
    <source>
        <dbReference type="Proteomes" id="UP001153069"/>
    </source>
</evidence>
<accession>A0A9N8DVX5</accession>
<evidence type="ECO:0000256" key="2">
    <source>
        <dbReference type="SAM" id="SignalP"/>
    </source>
</evidence>
<dbReference type="GO" id="GO:0046872">
    <property type="term" value="F:metal ion binding"/>
    <property type="evidence" value="ECO:0007669"/>
    <property type="project" value="InterPro"/>
</dbReference>
<organism evidence="4 5">
    <name type="scientific">Seminavis robusta</name>
    <dbReference type="NCBI Taxonomy" id="568900"/>
    <lineage>
        <taxon>Eukaryota</taxon>
        <taxon>Sar</taxon>
        <taxon>Stramenopiles</taxon>
        <taxon>Ochrophyta</taxon>
        <taxon>Bacillariophyta</taxon>
        <taxon>Bacillariophyceae</taxon>
        <taxon>Bacillariophycidae</taxon>
        <taxon>Naviculales</taxon>
        <taxon>Naviculaceae</taxon>
        <taxon>Seminavis</taxon>
    </lineage>
</organism>
<dbReference type="Pfam" id="PF09423">
    <property type="entry name" value="PhoD"/>
    <property type="match status" value="1"/>
</dbReference>
<comment type="caution">
    <text evidence="4">The sequence shown here is derived from an EMBL/GenBank/DDBJ whole genome shotgun (WGS) entry which is preliminary data.</text>
</comment>
<feature type="signal peptide" evidence="2">
    <location>
        <begin position="1"/>
        <end position="22"/>
    </location>
</feature>
<feature type="domain" description="PhoD-like phosphatase metallophosphatase" evidence="3">
    <location>
        <begin position="195"/>
        <end position="372"/>
    </location>
</feature>
<dbReference type="OrthoDB" id="39107at2759"/>
<evidence type="ECO:0000259" key="3">
    <source>
        <dbReference type="Pfam" id="PF09423"/>
    </source>
</evidence>
<dbReference type="Proteomes" id="UP001153069">
    <property type="component" value="Unassembled WGS sequence"/>
</dbReference>
<evidence type="ECO:0000256" key="1">
    <source>
        <dbReference type="ARBA" id="ARBA00022729"/>
    </source>
</evidence>
<dbReference type="SUPFAM" id="SSF49363">
    <property type="entry name" value="Purple acid phosphatase, N-terminal domain"/>
    <property type="match status" value="1"/>
</dbReference>
<keyword evidence="5" id="KW-1185">Reference proteome</keyword>
<evidence type="ECO:0000313" key="4">
    <source>
        <dbReference type="EMBL" id="CAB9509721.1"/>
    </source>
</evidence>
<dbReference type="PANTHER" id="PTHR43606">
    <property type="entry name" value="PHOSPHATASE, PUTATIVE (AFU_ORTHOLOGUE AFUA_6G08710)-RELATED"/>
    <property type="match status" value="1"/>
</dbReference>
<keyword evidence="1 2" id="KW-0732">Signal</keyword>
<name>A0A9N8DVX5_9STRA</name>
<dbReference type="EMBL" id="CAICTM010000401">
    <property type="protein sequence ID" value="CAB9509721.1"/>
    <property type="molecule type" value="Genomic_DNA"/>
</dbReference>